<reference evidence="2 3" key="1">
    <citation type="journal article" date="2017" name="Mol. Ecol.">
        <title>Comparative and population genomic landscape of Phellinus noxius: A hypervariable fungus causing root rot in trees.</title>
        <authorList>
            <person name="Chung C.L."/>
            <person name="Lee T.J."/>
            <person name="Akiba M."/>
            <person name="Lee H.H."/>
            <person name="Kuo T.H."/>
            <person name="Liu D."/>
            <person name="Ke H.M."/>
            <person name="Yokoi T."/>
            <person name="Roa M.B."/>
            <person name="Lu M.J."/>
            <person name="Chang Y.Y."/>
            <person name="Ann P.J."/>
            <person name="Tsai J.N."/>
            <person name="Chen C.Y."/>
            <person name="Tzean S.S."/>
            <person name="Ota Y."/>
            <person name="Hattori T."/>
            <person name="Sahashi N."/>
            <person name="Liou R.F."/>
            <person name="Kikuchi T."/>
            <person name="Tsai I.J."/>
        </authorList>
    </citation>
    <scope>NUCLEOTIDE SEQUENCE [LARGE SCALE GENOMIC DNA]</scope>
    <source>
        <strain evidence="2 3">FFPRI411160</strain>
    </source>
</reference>
<organism evidence="2 3">
    <name type="scientific">Pyrrhoderma noxium</name>
    <dbReference type="NCBI Taxonomy" id="2282107"/>
    <lineage>
        <taxon>Eukaryota</taxon>
        <taxon>Fungi</taxon>
        <taxon>Dikarya</taxon>
        <taxon>Basidiomycota</taxon>
        <taxon>Agaricomycotina</taxon>
        <taxon>Agaricomycetes</taxon>
        <taxon>Hymenochaetales</taxon>
        <taxon>Hymenochaetaceae</taxon>
        <taxon>Pyrrhoderma</taxon>
    </lineage>
</organism>
<sequence length="117" mass="12968">MPDMGNGIGSSAFRKQEACDQKGSPSEEIFFSWHGLPLQEIAYIISGLHLDSRTFSQSRHFLLAIHLLIRTSANEKLQHLPCSSYPFVPLEGLGTVSCDLMSTFSLDIPSLHITNSF</sequence>
<dbReference type="InParanoid" id="A0A286UBE4"/>
<evidence type="ECO:0000256" key="1">
    <source>
        <dbReference type="SAM" id="MobiDB-lite"/>
    </source>
</evidence>
<comment type="caution">
    <text evidence="2">The sequence shown here is derived from an EMBL/GenBank/DDBJ whole genome shotgun (WGS) entry which is preliminary data.</text>
</comment>
<protein>
    <submittedName>
        <fullName evidence="2">Uncharacterized protein</fullName>
    </submittedName>
</protein>
<dbReference type="EMBL" id="NBII01000007">
    <property type="protein sequence ID" value="PAV16865.1"/>
    <property type="molecule type" value="Genomic_DNA"/>
</dbReference>
<keyword evidence="3" id="KW-1185">Reference proteome</keyword>
<dbReference type="Proteomes" id="UP000217199">
    <property type="component" value="Unassembled WGS sequence"/>
</dbReference>
<proteinExistence type="predicted"/>
<gene>
    <name evidence="2" type="ORF">PNOK_0692900</name>
</gene>
<dbReference type="AlphaFoldDB" id="A0A286UBE4"/>
<evidence type="ECO:0000313" key="2">
    <source>
        <dbReference type="EMBL" id="PAV16865.1"/>
    </source>
</evidence>
<accession>A0A286UBE4</accession>
<evidence type="ECO:0000313" key="3">
    <source>
        <dbReference type="Proteomes" id="UP000217199"/>
    </source>
</evidence>
<name>A0A286UBE4_9AGAM</name>
<feature type="region of interest" description="Disordered" evidence="1">
    <location>
        <begin position="1"/>
        <end position="21"/>
    </location>
</feature>